<feature type="domain" description="Toprim" evidence="13">
    <location>
        <begin position="5"/>
        <end position="88"/>
    </location>
</feature>
<keyword evidence="15" id="KW-1185">Reference proteome</keyword>
<comment type="similarity">
    <text evidence="11">Belongs to the ribonuclease M5 family.</text>
</comment>
<evidence type="ECO:0000256" key="10">
    <source>
        <dbReference type="ARBA" id="ARBA00022884"/>
    </source>
</evidence>
<keyword evidence="10 11" id="KW-0694">RNA-binding</keyword>
<dbReference type="RefSeq" id="WP_220728833.1">
    <property type="nucleotide sequence ID" value="NZ_BPLM01000024.1"/>
</dbReference>
<dbReference type="Pfam" id="PF01751">
    <property type="entry name" value="Toprim"/>
    <property type="match status" value="1"/>
</dbReference>
<evidence type="ECO:0000313" key="14">
    <source>
        <dbReference type="EMBL" id="MCK8625114.1"/>
    </source>
</evidence>
<dbReference type="EC" id="3.1.26.8" evidence="11 12"/>
<keyword evidence="3 11" id="KW-0698">rRNA processing</keyword>
<evidence type="ECO:0000256" key="5">
    <source>
        <dbReference type="ARBA" id="ARBA00022723"/>
    </source>
</evidence>
<dbReference type="SUPFAM" id="SSF110455">
    <property type="entry name" value="Toprim domain"/>
    <property type="match status" value="1"/>
</dbReference>
<dbReference type="Pfam" id="PF13331">
    <property type="entry name" value="DUF4093"/>
    <property type="match status" value="1"/>
</dbReference>
<evidence type="ECO:0000256" key="6">
    <source>
        <dbReference type="ARBA" id="ARBA00022730"/>
    </source>
</evidence>
<dbReference type="InterPro" id="IPR006171">
    <property type="entry name" value="TOPRIM_dom"/>
</dbReference>
<dbReference type="PANTHER" id="PTHR39156">
    <property type="entry name" value="RIBONUCLEASE M5"/>
    <property type="match status" value="1"/>
</dbReference>
<evidence type="ECO:0000256" key="9">
    <source>
        <dbReference type="ARBA" id="ARBA00022842"/>
    </source>
</evidence>
<dbReference type="Gene3D" id="3.40.1360.10">
    <property type="match status" value="1"/>
</dbReference>
<evidence type="ECO:0000256" key="7">
    <source>
        <dbReference type="ARBA" id="ARBA00022759"/>
    </source>
</evidence>
<comment type="function">
    <text evidence="11">Required for correct processing of both the 5' and 3' ends of 5S rRNA precursor. Cleaves both sides of a double-stranded region yielding mature 5S rRNA in one step.</text>
</comment>
<proteinExistence type="inferred from homology"/>
<evidence type="ECO:0000256" key="4">
    <source>
        <dbReference type="ARBA" id="ARBA00022722"/>
    </source>
</evidence>
<keyword evidence="2 11" id="KW-0690">Ribosome biogenesis</keyword>
<evidence type="ECO:0000259" key="13">
    <source>
        <dbReference type="PROSITE" id="PS50880"/>
    </source>
</evidence>
<dbReference type="PANTHER" id="PTHR39156:SF1">
    <property type="entry name" value="RIBONUCLEASE M5"/>
    <property type="match status" value="1"/>
</dbReference>
<dbReference type="Proteomes" id="UP001522905">
    <property type="component" value="Unassembled WGS sequence"/>
</dbReference>
<organism evidence="14 15">
    <name type="scientific">Apilactobacillus xinyiensis</name>
    <dbReference type="NCBI Taxonomy" id="2841032"/>
    <lineage>
        <taxon>Bacteria</taxon>
        <taxon>Bacillati</taxon>
        <taxon>Bacillota</taxon>
        <taxon>Bacilli</taxon>
        <taxon>Lactobacillales</taxon>
        <taxon>Lactobacillaceae</taxon>
        <taxon>Apilactobacillus</taxon>
    </lineage>
</organism>
<evidence type="ECO:0000313" key="15">
    <source>
        <dbReference type="Proteomes" id="UP001522905"/>
    </source>
</evidence>
<dbReference type="EMBL" id="JAJIAO010000008">
    <property type="protein sequence ID" value="MCK8625114.1"/>
    <property type="molecule type" value="Genomic_DNA"/>
</dbReference>
<evidence type="ECO:0000256" key="1">
    <source>
        <dbReference type="ARBA" id="ARBA00022490"/>
    </source>
</evidence>
<keyword evidence="6 11" id="KW-0699">rRNA-binding</keyword>
<dbReference type="InterPro" id="IPR034141">
    <property type="entry name" value="TOPRIM_RNase_M5-like"/>
</dbReference>
<comment type="caution">
    <text evidence="14">The sequence shown here is derived from an EMBL/GenBank/DDBJ whole genome shotgun (WGS) entry which is preliminary data.</text>
</comment>
<evidence type="ECO:0000256" key="11">
    <source>
        <dbReference type="HAMAP-Rule" id="MF_01469"/>
    </source>
</evidence>
<keyword evidence="8 11" id="KW-0378">Hydrolase</keyword>
<dbReference type="GO" id="GO:0043822">
    <property type="term" value="F:ribonuclease M5 activity"/>
    <property type="evidence" value="ECO:0007669"/>
    <property type="project" value="UniProtKB-EC"/>
</dbReference>
<evidence type="ECO:0000256" key="3">
    <source>
        <dbReference type="ARBA" id="ARBA00022552"/>
    </source>
</evidence>
<evidence type="ECO:0000256" key="12">
    <source>
        <dbReference type="NCBIfam" id="TIGR00334"/>
    </source>
</evidence>
<keyword evidence="4 11" id="KW-0540">Nuclease</keyword>
<gene>
    <name evidence="11 14" type="primary">rnmV</name>
    <name evidence="14" type="ORF">LNP07_06255</name>
</gene>
<protein>
    <recommendedName>
        <fullName evidence="11 12">Ribonuclease M5</fullName>
        <ecNumber evidence="11 12">3.1.26.8</ecNumber>
    </recommendedName>
    <alternativeName>
        <fullName evidence="11">RNase M5</fullName>
    </alternativeName>
    <alternativeName>
        <fullName evidence="11">Ribosomal RNA terminal maturase M5</fullName>
    </alternativeName>
</protein>
<evidence type="ECO:0000256" key="8">
    <source>
        <dbReference type="ARBA" id="ARBA00022801"/>
    </source>
</evidence>
<dbReference type="InterPro" id="IPR004466">
    <property type="entry name" value="RNase_M5"/>
</dbReference>
<keyword evidence="1 11" id="KW-0963">Cytoplasm</keyword>
<dbReference type="NCBIfam" id="TIGR00334">
    <property type="entry name" value="5S_RNA_mat_M5"/>
    <property type="match status" value="1"/>
</dbReference>
<keyword evidence="9" id="KW-0460">Magnesium</keyword>
<dbReference type="InterPro" id="IPR025156">
    <property type="entry name" value="RNase_M5_C"/>
</dbReference>
<reference evidence="14 15" key="1">
    <citation type="submission" date="2021-11" db="EMBL/GenBank/DDBJ databases">
        <title>Comparative genomics of bee honey and flower isolates.</title>
        <authorList>
            <person name="Bechtner J.D."/>
            <person name="Gallus M.K."/>
            <person name="Ehrmann M."/>
        </authorList>
    </citation>
    <scope>NUCLEOTIDE SEQUENCE [LARGE SCALE GENOMIC DNA]</scope>
    <source>
        <strain evidence="14 15">M161</strain>
    </source>
</reference>
<sequence>MKKIEEVIVVEGRDDTKRIKMAVNADTIETRGSAVSDETIKLIQKLAKTRGIIIFTDPDFSGERIRRIVSQAVPNAKHAFVARNKSVPTKSDGSLGVEHASVETIRESLINLYTENTQADEQINRDDLMAARLINDVQAKVRREKLCSILQIGYVNAKQLSKRLRMFGISKHEFNTAIKSIDEKGI</sequence>
<dbReference type="PROSITE" id="PS50880">
    <property type="entry name" value="TOPRIM"/>
    <property type="match status" value="1"/>
</dbReference>
<keyword evidence="5" id="KW-0479">Metal-binding</keyword>
<dbReference type="SMART" id="SM00493">
    <property type="entry name" value="TOPRIM"/>
    <property type="match status" value="1"/>
</dbReference>
<dbReference type="HAMAP" id="MF_01469">
    <property type="entry name" value="RNase_M5"/>
    <property type="match status" value="1"/>
</dbReference>
<dbReference type="CDD" id="cd01027">
    <property type="entry name" value="TOPRIM_RNase_M5_like"/>
    <property type="match status" value="1"/>
</dbReference>
<name>A0ABT0I340_9LACO</name>
<comment type="catalytic activity">
    <reaction evidence="11">
        <text>Endonucleolytic cleavage of RNA, removing 21 and 42 nucleotides, respectively, from the 5'- and 3'-termini of a 5S-rRNA precursor.</text>
        <dbReference type="EC" id="3.1.26.8"/>
    </reaction>
</comment>
<accession>A0ABT0I340</accession>
<evidence type="ECO:0000256" key="2">
    <source>
        <dbReference type="ARBA" id="ARBA00022517"/>
    </source>
</evidence>
<comment type="subcellular location">
    <subcellularLocation>
        <location evidence="11">Cytoplasm</location>
    </subcellularLocation>
</comment>
<keyword evidence="7 11" id="KW-0255">Endonuclease</keyword>